<accession>A0A6G4A2E2</accession>
<evidence type="ECO:0000313" key="1">
    <source>
        <dbReference type="EMBL" id="NEW07991.1"/>
    </source>
</evidence>
<dbReference type="EMBL" id="JAAIKC010000007">
    <property type="protein sequence ID" value="NEW07991.1"/>
    <property type="molecule type" value="Genomic_DNA"/>
</dbReference>
<sequence>MYFSKKSLEPVPEEQTSIWTCSTEQCSCWMRDNFSFDDSPVCPICSSSMVKDLKMLPTLSNTSSRR</sequence>
<proteinExistence type="predicted"/>
<organism evidence="1">
    <name type="scientific">Paenibacillus sp. SYP-B3998</name>
    <dbReference type="NCBI Taxonomy" id="2678564"/>
    <lineage>
        <taxon>Bacteria</taxon>
        <taxon>Bacillati</taxon>
        <taxon>Bacillota</taxon>
        <taxon>Bacilli</taxon>
        <taxon>Bacillales</taxon>
        <taxon>Paenibacillaceae</taxon>
        <taxon>Paenibacillus</taxon>
    </lineage>
</organism>
<dbReference type="AlphaFoldDB" id="A0A6G4A2E2"/>
<comment type="caution">
    <text evidence="1">The sequence shown here is derived from an EMBL/GenBank/DDBJ whole genome shotgun (WGS) entry which is preliminary data.</text>
</comment>
<name>A0A6G4A2E2_9BACL</name>
<reference evidence="1" key="1">
    <citation type="submission" date="2020-02" db="EMBL/GenBank/DDBJ databases">
        <authorList>
            <person name="Shen X.-R."/>
            <person name="Zhang Y.-X."/>
        </authorList>
    </citation>
    <scope>NUCLEOTIDE SEQUENCE</scope>
    <source>
        <strain evidence="1">SYP-B3998</strain>
    </source>
</reference>
<gene>
    <name evidence="1" type="ORF">GK047_18490</name>
</gene>
<dbReference type="Pfam" id="PF14169">
    <property type="entry name" value="YdjO"/>
    <property type="match status" value="1"/>
</dbReference>
<dbReference type="InterPro" id="IPR025916">
    <property type="entry name" value="YdjO"/>
</dbReference>
<protein>
    <submittedName>
        <fullName evidence="1">Cold-shock protein</fullName>
    </submittedName>
</protein>
<dbReference type="RefSeq" id="WP_163949980.1">
    <property type="nucleotide sequence ID" value="NZ_JAAIKC010000007.1"/>
</dbReference>